<evidence type="ECO:0000256" key="1">
    <source>
        <dbReference type="SAM" id="SignalP"/>
    </source>
</evidence>
<keyword evidence="3" id="KW-1185">Reference proteome</keyword>
<evidence type="ECO:0000313" key="2">
    <source>
        <dbReference type="EMBL" id="CRL12341.1"/>
    </source>
</evidence>
<evidence type="ECO:0008006" key="4">
    <source>
        <dbReference type="Google" id="ProtNLM"/>
    </source>
</evidence>
<accession>A0A0H5D5G3</accession>
<evidence type="ECO:0000313" key="3">
    <source>
        <dbReference type="Proteomes" id="UP000043764"/>
    </source>
</evidence>
<feature type="chain" id="PRO_5005218147" description="Secreted protein" evidence="1">
    <location>
        <begin position="18"/>
        <end position="125"/>
    </location>
</feature>
<dbReference type="RefSeq" id="WP_050674075.1">
    <property type="nucleotide sequence ID" value="NZ_CVRL01000039.1"/>
</dbReference>
<dbReference type="EMBL" id="CVRL01000039">
    <property type="protein sequence ID" value="CRL12341.1"/>
    <property type="molecule type" value="Genomic_DNA"/>
</dbReference>
<organism evidence="2 3">
    <name type="scientific">Phaeobacter italicus</name>
    <dbReference type="NCBI Taxonomy" id="481446"/>
    <lineage>
        <taxon>Bacteria</taxon>
        <taxon>Pseudomonadati</taxon>
        <taxon>Pseudomonadota</taxon>
        <taxon>Alphaproteobacteria</taxon>
        <taxon>Rhodobacterales</taxon>
        <taxon>Roseobacteraceae</taxon>
        <taxon>Phaeobacter</taxon>
    </lineage>
</organism>
<sequence>MKFLLLPALFLSLPAVAQEASAPTWALRAGDTPYDAETLASLPGQSFVFYDDGEAIFGSDGAYSYTYSPANGGGTAWGSYHIATDGSVCVSFVSGATRCDLYVKNRDRTILITEDGQRFPVRQSG</sequence>
<protein>
    <recommendedName>
        <fullName evidence="4">Secreted protein</fullName>
    </recommendedName>
</protein>
<dbReference type="STRING" id="481446.NIT7645_01929"/>
<feature type="signal peptide" evidence="1">
    <location>
        <begin position="1"/>
        <end position="17"/>
    </location>
</feature>
<proteinExistence type="predicted"/>
<dbReference type="AlphaFoldDB" id="A0A0H5D5G3"/>
<dbReference type="Proteomes" id="UP000043764">
    <property type="component" value="Unassembled WGS sequence"/>
</dbReference>
<reference evidence="3" key="1">
    <citation type="submission" date="2015-05" db="EMBL/GenBank/DDBJ databases">
        <authorList>
            <person name="Rodrigo-Torres Lidia"/>
            <person name="Arahal R.David."/>
        </authorList>
    </citation>
    <scope>NUCLEOTIDE SEQUENCE [LARGE SCALE GENOMIC DNA]</scope>
    <source>
        <strain evidence="3">CECT 7321</strain>
    </source>
</reference>
<keyword evidence="1" id="KW-0732">Signal</keyword>
<name>A0A0H5D5G3_9RHOB</name>
<gene>
    <name evidence="2" type="ORF">NIT7321_03215</name>
</gene>